<dbReference type="RefSeq" id="WP_131852422.1">
    <property type="nucleotide sequence ID" value="NZ_SKFH01000019.1"/>
</dbReference>
<keyword evidence="3" id="KW-0597">Phosphoprotein</keyword>
<feature type="coiled-coil region" evidence="6">
    <location>
        <begin position="21"/>
        <end position="62"/>
    </location>
</feature>
<sequence>MDNPSPRTASFLTGGHEAPEIELLRAALHQATAEASAQSKEAQRLAAELAQVRRELAFQTEQATWRGKELEFADRQLLREHIRTERQADELLQVNRGLTDALDELTAQNQEMERRAAELHIANIELAYQNSEKDKRAAELAAANRELDFQNREKELRAAELLEAIAELEAFAFVSSHDLQEPLRKMLLWLDRLADTKERLFNDKEKQHFDQIVRAAHRMRQLIQDLYTYSRVNTVGKEYERVNLEEVLGEVTADLEPVITEKGAVLETGLLCPVYGVRAQFRLLLHHLLDNALKFTRPGVTPHIRVSAEETTAEEEPALSPQSSYCRLSVADNGIGFDVSVGERIFQVFQRLHAQDVYPGTGIGLALVRKIAVAHKGIIRARSTVGEGSEFTLYFPMPVGQIDV</sequence>
<dbReference type="EC" id="2.7.13.3" evidence="2"/>
<comment type="caution">
    <text evidence="8">The sequence shown here is derived from an EMBL/GenBank/DDBJ whole genome shotgun (WGS) entry which is preliminary data.</text>
</comment>
<dbReference type="EMBL" id="SKFH01000019">
    <property type="protein sequence ID" value="TCZ69637.1"/>
    <property type="molecule type" value="Genomic_DNA"/>
</dbReference>
<dbReference type="InterPro" id="IPR003594">
    <property type="entry name" value="HATPase_dom"/>
</dbReference>
<reference evidence="8 9" key="1">
    <citation type="submission" date="2019-03" db="EMBL/GenBank/DDBJ databases">
        <authorList>
            <person name="Kim M.K.M."/>
        </authorList>
    </citation>
    <scope>NUCLEOTIDE SEQUENCE [LARGE SCALE GENOMIC DNA]</scope>
    <source>
        <strain evidence="8 9">17J68-15</strain>
    </source>
</reference>
<gene>
    <name evidence="8" type="ORF">E0486_11980</name>
</gene>
<evidence type="ECO:0000256" key="1">
    <source>
        <dbReference type="ARBA" id="ARBA00000085"/>
    </source>
</evidence>
<protein>
    <recommendedName>
        <fullName evidence="2">histidine kinase</fullName>
        <ecNumber evidence="2">2.7.13.3</ecNumber>
    </recommendedName>
</protein>
<evidence type="ECO:0000256" key="2">
    <source>
        <dbReference type="ARBA" id="ARBA00012438"/>
    </source>
</evidence>
<dbReference type="PANTHER" id="PTHR43304:SF1">
    <property type="entry name" value="PAC DOMAIN-CONTAINING PROTEIN"/>
    <property type="match status" value="1"/>
</dbReference>
<dbReference type="InterPro" id="IPR003661">
    <property type="entry name" value="HisK_dim/P_dom"/>
</dbReference>
<feature type="domain" description="Histidine kinase" evidence="7">
    <location>
        <begin position="174"/>
        <end position="399"/>
    </location>
</feature>
<evidence type="ECO:0000256" key="3">
    <source>
        <dbReference type="ARBA" id="ARBA00022553"/>
    </source>
</evidence>
<evidence type="ECO:0000259" key="7">
    <source>
        <dbReference type="PROSITE" id="PS50109"/>
    </source>
</evidence>
<dbReference type="InterPro" id="IPR004358">
    <property type="entry name" value="Sig_transdc_His_kin-like_C"/>
</dbReference>
<comment type="catalytic activity">
    <reaction evidence="1">
        <text>ATP + protein L-histidine = ADP + protein N-phospho-L-histidine.</text>
        <dbReference type="EC" id="2.7.13.3"/>
    </reaction>
</comment>
<evidence type="ECO:0000313" key="8">
    <source>
        <dbReference type="EMBL" id="TCZ69637.1"/>
    </source>
</evidence>
<dbReference type="PROSITE" id="PS50109">
    <property type="entry name" value="HIS_KIN"/>
    <property type="match status" value="1"/>
</dbReference>
<dbReference type="OrthoDB" id="9766459at2"/>
<dbReference type="Pfam" id="PF00512">
    <property type="entry name" value="HisKA"/>
    <property type="match status" value="1"/>
</dbReference>
<proteinExistence type="predicted"/>
<dbReference type="Gene3D" id="3.30.565.10">
    <property type="entry name" value="Histidine kinase-like ATPase, C-terminal domain"/>
    <property type="match status" value="1"/>
</dbReference>
<organism evidence="8 9">
    <name type="scientific">Flaviaesturariibacter aridisoli</name>
    <dbReference type="NCBI Taxonomy" id="2545761"/>
    <lineage>
        <taxon>Bacteria</taxon>
        <taxon>Pseudomonadati</taxon>
        <taxon>Bacteroidota</taxon>
        <taxon>Chitinophagia</taxon>
        <taxon>Chitinophagales</taxon>
        <taxon>Chitinophagaceae</taxon>
        <taxon>Flaviaestuariibacter</taxon>
    </lineage>
</organism>
<keyword evidence="5 8" id="KW-0418">Kinase</keyword>
<dbReference type="SUPFAM" id="SSF47384">
    <property type="entry name" value="Homodimeric domain of signal transducing histidine kinase"/>
    <property type="match status" value="1"/>
</dbReference>
<dbReference type="PRINTS" id="PR00344">
    <property type="entry name" value="BCTRLSENSOR"/>
</dbReference>
<keyword evidence="4" id="KW-0808">Transferase</keyword>
<evidence type="ECO:0000256" key="5">
    <source>
        <dbReference type="ARBA" id="ARBA00022777"/>
    </source>
</evidence>
<keyword evidence="6" id="KW-0175">Coiled coil</keyword>
<dbReference type="PANTHER" id="PTHR43304">
    <property type="entry name" value="PHYTOCHROME-LIKE PROTEIN CPH1"/>
    <property type="match status" value="1"/>
</dbReference>
<evidence type="ECO:0000313" key="9">
    <source>
        <dbReference type="Proteomes" id="UP000295164"/>
    </source>
</evidence>
<dbReference type="Pfam" id="PF02518">
    <property type="entry name" value="HATPase_c"/>
    <property type="match status" value="1"/>
</dbReference>
<dbReference type="InterPro" id="IPR036097">
    <property type="entry name" value="HisK_dim/P_sf"/>
</dbReference>
<dbReference type="SUPFAM" id="SSF55874">
    <property type="entry name" value="ATPase domain of HSP90 chaperone/DNA topoisomerase II/histidine kinase"/>
    <property type="match status" value="1"/>
</dbReference>
<dbReference type="InterPro" id="IPR005467">
    <property type="entry name" value="His_kinase_dom"/>
</dbReference>
<dbReference type="InterPro" id="IPR052162">
    <property type="entry name" value="Sensor_kinase/Photoreceptor"/>
</dbReference>
<keyword evidence="9" id="KW-1185">Reference proteome</keyword>
<dbReference type="Gene3D" id="1.10.287.130">
    <property type="match status" value="1"/>
</dbReference>
<dbReference type="AlphaFoldDB" id="A0A4R4DZ73"/>
<accession>A0A4R4DZ73</accession>
<dbReference type="CDD" id="cd00082">
    <property type="entry name" value="HisKA"/>
    <property type="match status" value="1"/>
</dbReference>
<dbReference type="InterPro" id="IPR036890">
    <property type="entry name" value="HATPase_C_sf"/>
</dbReference>
<evidence type="ECO:0000256" key="4">
    <source>
        <dbReference type="ARBA" id="ARBA00022679"/>
    </source>
</evidence>
<dbReference type="Proteomes" id="UP000295164">
    <property type="component" value="Unassembled WGS sequence"/>
</dbReference>
<dbReference type="GO" id="GO:0000155">
    <property type="term" value="F:phosphorelay sensor kinase activity"/>
    <property type="evidence" value="ECO:0007669"/>
    <property type="project" value="InterPro"/>
</dbReference>
<evidence type="ECO:0000256" key="6">
    <source>
        <dbReference type="SAM" id="Coils"/>
    </source>
</evidence>
<dbReference type="SMART" id="SM00387">
    <property type="entry name" value="HATPase_c"/>
    <property type="match status" value="1"/>
</dbReference>
<name>A0A4R4DZ73_9BACT</name>
<feature type="coiled-coil region" evidence="6">
    <location>
        <begin position="88"/>
        <end position="171"/>
    </location>
</feature>